<dbReference type="RefSeq" id="WP_073822561.1">
    <property type="nucleotide sequence ID" value="NZ_MQVS01000001.1"/>
</dbReference>
<dbReference type="PANTHER" id="PTHR24221:SF590">
    <property type="entry name" value="COMPONENT LINKED WITH THE ASSEMBLY OF CYTOCHROME' TRANSPORT TRANSMEMBRANE ATP-BINDING PROTEIN ABC TRANSPORTER CYDD-RELATED"/>
    <property type="match status" value="1"/>
</dbReference>
<dbReference type="InterPro" id="IPR017871">
    <property type="entry name" value="ABC_transporter-like_CS"/>
</dbReference>
<dbReference type="PROSITE" id="PS00211">
    <property type="entry name" value="ABC_TRANSPORTER_1"/>
    <property type="match status" value="1"/>
</dbReference>
<dbReference type="InterPro" id="IPR036640">
    <property type="entry name" value="ABC1_TM_sf"/>
</dbReference>
<gene>
    <name evidence="10" type="ORF">BSZ40_01500</name>
</gene>
<dbReference type="PROSITE" id="PS50929">
    <property type="entry name" value="ABC_TM1F"/>
    <property type="match status" value="1"/>
</dbReference>
<dbReference type="InParanoid" id="A0A1Q5PZB9"/>
<dbReference type="PROSITE" id="PS50893">
    <property type="entry name" value="ABC_TRANSPORTER_2"/>
    <property type="match status" value="1"/>
</dbReference>
<dbReference type="Pfam" id="PF00664">
    <property type="entry name" value="ABC_membrane"/>
    <property type="match status" value="1"/>
</dbReference>
<dbReference type="SUPFAM" id="SSF52540">
    <property type="entry name" value="P-loop containing nucleoside triphosphate hydrolases"/>
    <property type="match status" value="1"/>
</dbReference>
<evidence type="ECO:0000313" key="11">
    <source>
        <dbReference type="Proteomes" id="UP000185612"/>
    </source>
</evidence>
<evidence type="ECO:0000256" key="3">
    <source>
        <dbReference type="ARBA" id="ARBA00022741"/>
    </source>
</evidence>
<accession>A0A1Q5PZB9</accession>
<dbReference type="InterPro" id="IPR011527">
    <property type="entry name" value="ABC1_TM_dom"/>
</dbReference>
<dbReference type="OrthoDB" id="9806127at2"/>
<protein>
    <submittedName>
        <fullName evidence="10">ABC transporter permease</fullName>
    </submittedName>
</protein>
<evidence type="ECO:0000256" key="7">
    <source>
        <dbReference type="SAM" id="Phobius"/>
    </source>
</evidence>
<dbReference type="Pfam" id="PF00005">
    <property type="entry name" value="ABC_tran"/>
    <property type="match status" value="1"/>
</dbReference>
<dbReference type="GO" id="GO:0016887">
    <property type="term" value="F:ATP hydrolysis activity"/>
    <property type="evidence" value="ECO:0007669"/>
    <property type="project" value="InterPro"/>
</dbReference>
<dbReference type="Proteomes" id="UP000185612">
    <property type="component" value="Unassembled WGS sequence"/>
</dbReference>
<keyword evidence="2 7" id="KW-0812">Transmembrane</keyword>
<evidence type="ECO:0000313" key="10">
    <source>
        <dbReference type="EMBL" id="OKL52802.1"/>
    </source>
</evidence>
<keyword evidence="3" id="KW-0547">Nucleotide-binding</keyword>
<sequence length="533" mass="55930">MHKWAIIALAWLSSAALAALYLLLGRGVDQLAAGTTPTITPAALTALSISALTAWAASFLGGRLLPRVERTERHRLLDHVFALGVAERTQERTGRIVNTATDGVERVATYRALFLGPMLASLATPALILVIVAIALDPVAAGLLAISIPLVPLTVGLFQLAFKSVSRRYRAASRALAAQELDAIQGLSALVLMNAGQAMARQLAQATEDVRRRVMRYLAGNQIVLLVVDSVFSLGMITGAVVLALTRHAAGALTGGQALALVLLSTIMLDPLDRIGQFFYLGMGGMAAAREIKRFTAQVPAVVDAPDATVPTTLPAPGELEVRDAHFAYDPATPVLRGASLRVAPGENVVLTGPSGGGKSTLAALVQATARPAQGTVSLDGIDLATAPLAWIRSRLAVVEQTTYLFSGTLRDNLLLAKPTATDDELLAALHAAHLGELLARLPAGLDTEVGQRATALSGGEAQRVAIARAILKDAPFLLLDEPTAHVDLAAEAEILAALRTLGRDRTTLTISHRHATIADADRRLALVEGTVR</sequence>
<keyword evidence="4" id="KW-0067">ATP-binding</keyword>
<feature type="transmembrane region" description="Helical" evidence="7">
    <location>
        <begin position="112"/>
        <end position="136"/>
    </location>
</feature>
<evidence type="ECO:0000256" key="5">
    <source>
        <dbReference type="ARBA" id="ARBA00022989"/>
    </source>
</evidence>
<feature type="domain" description="ABC transmembrane type-1" evidence="9">
    <location>
        <begin position="4"/>
        <end position="284"/>
    </location>
</feature>
<evidence type="ECO:0000256" key="1">
    <source>
        <dbReference type="ARBA" id="ARBA00004651"/>
    </source>
</evidence>
<proteinExistence type="predicted"/>
<dbReference type="InterPro" id="IPR027417">
    <property type="entry name" value="P-loop_NTPase"/>
</dbReference>
<feature type="transmembrane region" description="Helical" evidence="7">
    <location>
        <begin position="42"/>
        <end position="65"/>
    </location>
</feature>
<comment type="caution">
    <text evidence="10">The sequence shown here is derived from an EMBL/GenBank/DDBJ whole genome shotgun (WGS) entry which is preliminary data.</text>
</comment>
<name>A0A1Q5PZB9_9ACTO</name>
<dbReference type="InterPro" id="IPR039421">
    <property type="entry name" value="Type_1_exporter"/>
</dbReference>
<evidence type="ECO:0000256" key="6">
    <source>
        <dbReference type="ARBA" id="ARBA00023136"/>
    </source>
</evidence>
<feature type="domain" description="ABC transporter" evidence="8">
    <location>
        <begin position="320"/>
        <end position="533"/>
    </location>
</feature>
<dbReference type="STRING" id="52770.BSZ40_01500"/>
<dbReference type="SMART" id="SM00382">
    <property type="entry name" value="AAA"/>
    <property type="match status" value="1"/>
</dbReference>
<feature type="transmembrane region" description="Helical" evidence="7">
    <location>
        <begin position="223"/>
        <end position="243"/>
    </location>
</feature>
<organism evidence="10 11">
    <name type="scientific">Buchananella hordeovulneris</name>
    <dbReference type="NCBI Taxonomy" id="52770"/>
    <lineage>
        <taxon>Bacteria</taxon>
        <taxon>Bacillati</taxon>
        <taxon>Actinomycetota</taxon>
        <taxon>Actinomycetes</taxon>
        <taxon>Actinomycetales</taxon>
        <taxon>Actinomycetaceae</taxon>
        <taxon>Buchananella</taxon>
    </lineage>
</organism>
<keyword evidence="11" id="KW-1185">Reference proteome</keyword>
<evidence type="ECO:0000256" key="4">
    <source>
        <dbReference type="ARBA" id="ARBA00022840"/>
    </source>
</evidence>
<dbReference type="InterPro" id="IPR003439">
    <property type="entry name" value="ABC_transporter-like_ATP-bd"/>
</dbReference>
<keyword evidence="6 7" id="KW-0472">Membrane</keyword>
<feature type="transmembrane region" description="Helical" evidence="7">
    <location>
        <begin position="142"/>
        <end position="162"/>
    </location>
</feature>
<dbReference type="GO" id="GO:0140359">
    <property type="term" value="F:ABC-type transporter activity"/>
    <property type="evidence" value="ECO:0007669"/>
    <property type="project" value="InterPro"/>
</dbReference>
<comment type="subcellular location">
    <subcellularLocation>
        <location evidence="1">Cell membrane</location>
        <topology evidence="1">Multi-pass membrane protein</topology>
    </subcellularLocation>
</comment>
<dbReference type="Gene3D" id="1.20.1560.10">
    <property type="entry name" value="ABC transporter type 1, transmembrane domain"/>
    <property type="match status" value="1"/>
</dbReference>
<dbReference type="InterPro" id="IPR003593">
    <property type="entry name" value="AAA+_ATPase"/>
</dbReference>
<dbReference type="AlphaFoldDB" id="A0A1Q5PZB9"/>
<evidence type="ECO:0000256" key="2">
    <source>
        <dbReference type="ARBA" id="ARBA00022692"/>
    </source>
</evidence>
<dbReference type="PANTHER" id="PTHR24221">
    <property type="entry name" value="ATP-BINDING CASSETTE SUB-FAMILY B"/>
    <property type="match status" value="1"/>
</dbReference>
<dbReference type="SUPFAM" id="SSF90123">
    <property type="entry name" value="ABC transporter transmembrane region"/>
    <property type="match status" value="1"/>
</dbReference>
<dbReference type="GO" id="GO:0005886">
    <property type="term" value="C:plasma membrane"/>
    <property type="evidence" value="ECO:0007669"/>
    <property type="project" value="UniProtKB-SubCell"/>
</dbReference>
<evidence type="ECO:0000259" key="8">
    <source>
        <dbReference type="PROSITE" id="PS50893"/>
    </source>
</evidence>
<dbReference type="EMBL" id="MQVS01000001">
    <property type="protein sequence ID" value="OKL52802.1"/>
    <property type="molecule type" value="Genomic_DNA"/>
</dbReference>
<dbReference type="Gene3D" id="3.40.50.300">
    <property type="entry name" value="P-loop containing nucleotide triphosphate hydrolases"/>
    <property type="match status" value="1"/>
</dbReference>
<reference evidence="11" key="1">
    <citation type="submission" date="2016-12" db="EMBL/GenBank/DDBJ databases">
        <authorList>
            <person name="Meng X."/>
        </authorList>
    </citation>
    <scope>NUCLEOTIDE SEQUENCE [LARGE SCALE GENOMIC DNA]</scope>
    <source>
        <strain evidence="11">DSM 20732</strain>
    </source>
</reference>
<evidence type="ECO:0000259" key="9">
    <source>
        <dbReference type="PROSITE" id="PS50929"/>
    </source>
</evidence>
<dbReference type="GO" id="GO:0005524">
    <property type="term" value="F:ATP binding"/>
    <property type="evidence" value="ECO:0007669"/>
    <property type="project" value="UniProtKB-KW"/>
</dbReference>
<keyword evidence="5 7" id="KW-1133">Transmembrane helix</keyword>